<evidence type="ECO:0000259" key="8">
    <source>
        <dbReference type="PROSITE" id="PS50059"/>
    </source>
</evidence>
<dbReference type="EC" id="5.2.1.8" evidence="6"/>
<dbReference type="GO" id="GO:0003755">
    <property type="term" value="F:peptidyl-prolyl cis-trans isomerase activity"/>
    <property type="evidence" value="ECO:0007669"/>
    <property type="project" value="UniProtKB-EC"/>
</dbReference>
<reference evidence="9 10" key="1">
    <citation type="submission" date="2024-09" db="EMBL/GenBank/DDBJ databases">
        <title>Novel species of the genus Pelomonas and Roseateles isolated from streams.</title>
        <authorList>
            <person name="Lu H."/>
        </authorList>
    </citation>
    <scope>NUCLEOTIDE SEQUENCE [LARGE SCALE GENOMIC DNA]</scope>
    <source>
        <strain evidence="9 10">DC23W</strain>
    </source>
</reference>
<comment type="catalytic activity">
    <reaction evidence="1 5 6">
        <text>[protein]-peptidylproline (omega=180) = [protein]-peptidylproline (omega=0)</text>
        <dbReference type="Rhea" id="RHEA:16237"/>
        <dbReference type="Rhea" id="RHEA-COMP:10747"/>
        <dbReference type="Rhea" id="RHEA-COMP:10748"/>
        <dbReference type="ChEBI" id="CHEBI:83833"/>
        <dbReference type="ChEBI" id="CHEBI:83834"/>
        <dbReference type="EC" id="5.2.1.8"/>
    </reaction>
</comment>
<proteinExistence type="inferred from homology"/>
<feature type="chain" id="PRO_5046834556" description="Peptidyl-prolyl cis-trans isomerase" evidence="7">
    <location>
        <begin position="23"/>
        <end position="276"/>
    </location>
</feature>
<feature type="domain" description="PPIase FKBP-type" evidence="8">
    <location>
        <begin position="64"/>
        <end position="161"/>
    </location>
</feature>
<dbReference type="EMBL" id="JBIGHY010000003">
    <property type="protein sequence ID" value="MFG6414368.1"/>
    <property type="molecule type" value="Genomic_DNA"/>
</dbReference>
<gene>
    <name evidence="9" type="ORF">ACG02S_10725</name>
</gene>
<evidence type="ECO:0000256" key="4">
    <source>
        <dbReference type="ARBA" id="ARBA00023235"/>
    </source>
</evidence>
<dbReference type="Gene3D" id="3.10.50.40">
    <property type="match status" value="2"/>
</dbReference>
<evidence type="ECO:0000313" key="10">
    <source>
        <dbReference type="Proteomes" id="UP001606300"/>
    </source>
</evidence>
<dbReference type="PANTHER" id="PTHR43811:SF19">
    <property type="entry name" value="39 KDA FK506-BINDING NUCLEAR PROTEIN"/>
    <property type="match status" value="1"/>
</dbReference>
<protein>
    <recommendedName>
        <fullName evidence="6">Peptidyl-prolyl cis-trans isomerase</fullName>
        <ecNumber evidence="6">5.2.1.8</ecNumber>
    </recommendedName>
</protein>
<comment type="similarity">
    <text evidence="2 6">Belongs to the FKBP-type PPIase family.</text>
</comment>
<feature type="signal peptide" evidence="7">
    <location>
        <begin position="1"/>
        <end position="22"/>
    </location>
</feature>
<name>A0ABW7ENZ2_9BURK</name>
<feature type="domain" description="PPIase FKBP-type" evidence="8">
    <location>
        <begin position="187"/>
        <end position="276"/>
    </location>
</feature>
<keyword evidence="3 5" id="KW-0697">Rotamase</keyword>
<evidence type="ECO:0000256" key="7">
    <source>
        <dbReference type="SAM" id="SignalP"/>
    </source>
</evidence>
<dbReference type="Proteomes" id="UP001606300">
    <property type="component" value="Unassembled WGS sequence"/>
</dbReference>
<dbReference type="Pfam" id="PF00254">
    <property type="entry name" value="FKBP_C"/>
    <property type="match status" value="2"/>
</dbReference>
<dbReference type="InterPro" id="IPR046357">
    <property type="entry name" value="PPIase_dom_sf"/>
</dbReference>
<keyword evidence="10" id="KW-1185">Reference proteome</keyword>
<comment type="caution">
    <text evidence="9">The sequence shown here is derived from an EMBL/GenBank/DDBJ whole genome shotgun (WGS) entry which is preliminary data.</text>
</comment>
<evidence type="ECO:0000256" key="3">
    <source>
        <dbReference type="ARBA" id="ARBA00023110"/>
    </source>
</evidence>
<dbReference type="SUPFAM" id="SSF54534">
    <property type="entry name" value="FKBP-like"/>
    <property type="match status" value="2"/>
</dbReference>
<keyword evidence="4 5" id="KW-0413">Isomerase</keyword>
<evidence type="ECO:0000256" key="2">
    <source>
        <dbReference type="ARBA" id="ARBA00006577"/>
    </source>
</evidence>
<evidence type="ECO:0000256" key="5">
    <source>
        <dbReference type="PROSITE-ProRule" id="PRU00277"/>
    </source>
</evidence>
<keyword evidence="7" id="KW-0732">Signal</keyword>
<evidence type="ECO:0000256" key="1">
    <source>
        <dbReference type="ARBA" id="ARBA00000971"/>
    </source>
</evidence>
<evidence type="ECO:0000313" key="9">
    <source>
        <dbReference type="EMBL" id="MFG6414368.1"/>
    </source>
</evidence>
<organism evidence="9 10">
    <name type="scientific">Pelomonas dachongensis</name>
    <dbReference type="NCBI Taxonomy" id="3299029"/>
    <lineage>
        <taxon>Bacteria</taxon>
        <taxon>Pseudomonadati</taxon>
        <taxon>Pseudomonadota</taxon>
        <taxon>Betaproteobacteria</taxon>
        <taxon>Burkholderiales</taxon>
        <taxon>Sphaerotilaceae</taxon>
        <taxon>Roseateles</taxon>
    </lineage>
</organism>
<dbReference type="PANTHER" id="PTHR43811">
    <property type="entry name" value="FKBP-TYPE PEPTIDYL-PROLYL CIS-TRANS ISOMERASE FKPA"/>
    <property type="match status" value="1"/>
</dbReference>
<sequence>MLKSVSRRSTLLVALSSVLALAACGGGGGDSGTPITSDPNGWNAVTTLKTVDATVGTGATADAGKPVTVTYTGWLYDVRNTNTKGTQFDSNATATGSPLYVLVGAGNVIKGFDQGVQGMKVGGKRTVTMPASLAYGSTGAGNGVIPANAALVFDIELTAVDPNGWLAVTALKTQDSLVGVGTLADTGKTATVTYSGYLYDARVADTRGTKFDAGSFPFKLGGGTVISGFDAGVQGMRVGGKRTITIPAAQAYGNAGQGTIPGGAALVFDVEVTAVN</sequence>
<evidence type="ECO:0000256" key="6">
    <source>
        <dbReference type="RuleBase" id="RU003915"/>
    </source>
</evidence>
<dbReference type="PROSITE" id="PS50059">
    <property type="entry name" value="FKBP_PPIASE"/>
    <property type="match status" value="2"/>
</dbReference>
<dbReference type="PROSITE" id="PS51257">
    <property type="entry name" value="PROKAR_LIPOPROTEIN"/>
    <property type="match status" value="1"/>
</dbReference>
<dbReference type="InterPro" id="IPR001179">
    <property type="entry name" value="PPIase_FKBP_dom"/>
</dbReference>
<dbReference type="RefSeq" id="WP_394470443.1">
    <property type="nucleotide sequence ID" value="NZ_JBIGHY010000003.1"/>
</dbReference>
<accession>A0ABW7ENZ2</accession>